<feature type="domain" description="Endonuclease GajA/Old nuclease/RecF-like AAA" evidence="1">
    <location>
        <begin position="2"/>
        <end position="354"/>
    </location>
</feature>
<dbReference type="InterPro" id="IPR027417">
    <property type="entry name" value="P-loop_NTPase"/>
</dbReference>
<dbReference type="AlphaFoldDB" id="A0A915YBQ1"/>
<gene>
    <name evidence="2" type="ORF">AsAng_0008510</name>
</gene>
<accession>A0A915YBQ1</accession>
<evidence type="ECO:0000259" key="1">
    <source>
        <dbReference type="Pfam" id="PF13175"/>
    </source>
</evidence>
<protein>
    <submittedName>
        <fullName evidence="2">AAA family ATPase</fullName>
    </submittedName>
</protein>
<proteinExistence type="predicted"/>
<dbReference type="CDD" id="cd00267">
    <property type="entry name" value="ABC_ATPase"/>
    <property type="match status" value="1"/>
</dbReference>
<organism evidence="2 3">
    <name type="scientific">Aureispira anguillae</name>
    <dbReference type="NCBI Taxonomy" id="2864201"/>
    <lineage>
        <taxon>Bacteria</taxon>
        <taxon>Pseudomonadati</taxon>
        <taxon>Bacteroidota</taxon>
        <taxon>Saprospiria</taxon>
        <taxon>Saprospirales</taxon>
        <taxon>Saprospiraceae</taxon>
        <taxon>Aureispira</taxon>
    </lineage>
</organism>
<evidence type="ECO:0000313" key="2">
    <source>
        <dbReference type="EMBL" id="BDS10143.1"/>
    </source>
</evidence>
<keyword evidence="3" id="KW-1185">Reference proteome</keyword>
<dbReference type="EMBL" id="AP026867">
    <property type="protein sequence ID" value="BDS10143.1"/>
    <property type="molecule type" value="Genomic_DNA"/>
</dbReference>
<sequence length="409" mass="46148">MKVTLKNIGLVESAEINIGGLTVIAGHNSVGKSYIGKAIYSGVKAMNMNLNSDISLDWASRKLFQGLLDSINNIDRTKKFAHFILQRQYHLLFNEQDPITFRLHILSSIKDIEQNFPQLIKNDSIQELISSIKNRDTTSTFKGLFDFFIKSVFKEQYNSVSNPTSLGELTFSTNATKVLAIEVKENKTSSLINTNILYKDITLIETPIILSLVSYIRDSLAFSEKQSRLLPAYILDLVRKLVEGSYDTPTNNPLYDSIIKTINGQLTIDGNQVLYKDKSNNSYNINNVASGIKSFGIIQLLLAGEHIRPNSILVIDEPEVHLHPEWQLEYAKLLIELVKHNIPVIVTSHSPYFVEALKVYSDKAKIDDKTYFYLGEMGEKGSTFKDVTQNLEALFDKFAAPMLKLIVDK</sequence>
<dbReference type="Pfam" id="PF13175">
    <property type="entry name" value="AAA_15"/>
    <property type="match status" value="1"/>
</dbReference>
<reference evidence="2" key="1">
    <citation type="submission" date="2022-09" db="EMBL/GenBank/DDBJ databases">
        <title>Aureispira anguillicida sp. nov., isolated from Leptocephalus of Japanese eel Anguilla japonica.</title>
        <authorList>
            <person name="Yuasa K."/>
            <person name="Mekata T."/>
            <person name="Ikunari K."/>
        </authorList>
    </citation>
    <scope>NUCLEOTIDE SEQUENCE</scope>
    <source>
        <strain evidence="2">EL160426</strain>
    </source>
</reference>
<dbReference type="RefSeq" id="WP_264791477.1">
    <property type="nucleotide sequence ID" value="NZ_AP026867.1"/>
</dbReference>
<name>A0A915YBQ1_9BACT</name>
<dbReference type="KEGG" id="aup:AsAng_0008510"/>
<dbReference type="InterPro" id="IPR051396">
    <property type="entry name" value="Bact_Antivir_Def_Nuclease"/>
</dbReference>
<dbReference type="PANTHER" id="PTHR43581:SF2">
    <property type="entry name" value="EXCINUCLEASE ATPASE SUBUNIT"/>
    <property type="match status" value="1"/>
</dbReference>
<dbReference type="Proteomes" id="UP001060919">
    <property type="component" value="Chromosome"/>
</dbReference>
<dbReference type="Gene3D" id="3.40.50.300">
    <property type="entry name" value="P-loop containing nucleotide triphosphate hydrolases"/>
    <property type="match status" value="1"/>
</dbReference>
<dbReference type="InterPro" id="IPR041685">
    <property type="entry name" value="AAA_GajA/Old/RecF-like"/>
</dbReference>
<dbReference type="PANTHER" id="PTHR43581">
    <property type="entry name" value="ATP/GTP PHOSPHATASE"/>
    <property type="match status" value="1"/>
</dbReference>
<dbReference type="SUPFAM" id="SSF52540">
    <property type="entry name" value="P-loop containing nucleoside triphosphate hydrolases"/>
    <property type="match status" value="1"/>
</dbReference>
<evidence type="ECO:0000313" key="3">
    <source>
        <dbReference type="Proteomes" id="UP001060919"/>
    </source>
</evidence>